<reference evidence="2" key="1">
    <citation type="journal article" date="2022" name="Mol. Ecol. Resour.">
        <title>The genomes of chicory, endive, great burdock and yacon provide insights into Asteraceae palaeo-polyploidization history and plant inulin production.</title>
        <authorList>
            <person name="Fan W."/>
            <person name="Wang S."/>
            <person name="Wang H."/>
            <person name="Wang A."/>
            <person name="Jiang F."/>
            <person name="Liu H."/>
            <person name="Zhao H."/>
            <person name="Xu D."/>
            <person name="Zhang Y."/>
        </authorList>
    </citation>
    <scope>NUCLEOTIDE SEQUENCE [LARGE SCALE GENOMIC DNA]</scope>
    <source>
        <strain evidence="2">cv. Punajuju</strain>
    </source>
</reference>
<name>A0ACB9DSN2_CICIN</name>
<protein>
    <submittedName>
        <fullName evidence="1">Uncharacterized protein</fullName>
    </submittedName>
</protein>
<gene>
    <name evidence="1" type="ORF">L2E82_20037</name>
</gene>
<dbReference type="Proteomes" id="UP001055811">
    <property type="component" value="Linkage Group LG04"/>
</dbReference>
<evidence type="ECO:0000313" key="1">
    <source>
        <dbReference type="EMBL" id="KAI3749425.1"/>
    </source>
</evidence>
<evidence type="ECO:0000313" key="2">
    <source>
        <dbReference type="Proteomes" id="UP001055811"/>
    </source>
</evidence>
<organism evidence="1 2">
    <name type="scientific">Cichorium intybus</name>
    <name type="common">Chicory</name>
    <dbReference type="NCBI Taxonomy" id="13427"/>
    <lineage>
        <taxon>Eukaryota</taxon>
        <taxon>Viridiplantae</taxon>
        <taxon>Streptophyta</taxon>
        <taxon>Embryophyta</taxon>
        <taxon>Tracheophyta</taxon>
        <taxon>Spermatophyta</taxon>
        <taxon>Magnoliopsida</taxon>
        <taxon>eudicotyledons</taxon>
        <taxon>Gunneridae</taxon>
        <taxon>Pentapetalae</taxon>
        <taxon>asterids</taxon>
        <taxon>campanulids</taxon>
        <taxon>Asterales</taxon>
        <taxon>Asteraceae</taxon>
        <taxon>Cichorioideae</taxon>
        <taxon>Cichorieae</taxon>
        <taxon>Cichoriinae</taxon>
        <taxon>Cichorium</taxon>
    </lineage>
</organism>
<dbReference type="EMBL" id="CM042012">
    <property type="protein sequence ID" value="KAI3749425.1"/>
    <property type="molecule type" value="Genomic_DNA"/>
</dbReference>
<reference evidence="1 2" key="2">
    <citation type="journal article" date="2022" name="Mol. Ecol. Resour.">
        <title>The genomes of chicory, endive, great burdock and yacon provide insights into Asteraceae paleo-polyploidization history and plant inulin production.</title>
        <authorList>
            <person name="Fan W."/>
            <person name="Wang S."/>
            <person name="Wang H."/>
            <person name="Wang A."/>
            <person name="Jiang F."/>
            <person name="Liu H."/>
            <person name="Zhao H."/>
            <person name="Xu D."/>
            <person name="Zhang Y."/>
        </authorList>
    </citation>
    <scope>NUCLEOTIDE SEQUENCE [LARGE SCALE GENOMIC DNA]</scope>
    <source>
        <strain evidence="2">cv. Punajuju</strain>
        <tissue evidence="1">Leaves</tissue>
    </source>
</reference>
<accession>A0ACB9DSN2</accession>
<keyword evidence="2" id="KW-1185">Reference proteome</keyword>
<proteinExistence type="predicted"/>
<comment type="caution">
    <text evidence="1">The sequence shown here is derived from an EMBL/GenBank/DDBJ whole genome shotgun (WGS) entry which is preliminary data.</text>
</comment>
<sequence>MKSILAGFLIRLRSELLKDDIKVKSSRLGYQQDLRRPQSDVDEEGDSHAWFGTYDIRKVMNFSGGSPYTKRRDRRER</sequence>